<organism evidence="1 2">
    <name type="scientific">Caerostris darwini</name>
    <dbReference type="NCBI Taxonomy" id="1538125"/>
    <lineage>
        <taxon>Eukaryota</taxon>
        <taxon>Metazoa</taxon>
        <taxon>Ecdysozoa</taxon>
        <taxon>Arthropoda</taxon>
        <taxon>Chelicerata</taxon>
        <taxon>Arachnida</taxon>
        <taxon>Araneae</taxon>
        <taxon>Araneomorphae</taxon>
        <taxon>Entelegynae</taxon>
        <taxon>Araneoidea</taxon>
        <taxon>Araneidae</taxon>
        <taxon>Caerostris</taxon>
    </lineage>
</organism>
<dbReference type="EMBL" id="BPLQ01008614">
    <property type="protein sequence ID" value="GIY38436.1"/>
    <property type="molecule type" value="Genomic_DNA"/>
</dbReference>
<gene>
    <name evidence="1" type="ORF">CDAR_586781</name>
</gene>
<keyword evidence="2" id="KW-1185">Reference proteome</keyword>
<sequence>MGRYHPKPNQCGGGVPDGSLILSLPGTYCKCRARPLVSSSISIVKHNTVRGQSVRLLILSAEIAAQESMKETTHPVGRSRTSSCLAAALIL</sequence>
<accession>A0AAV4SZ76</accession>
<name>A0AAV4SZ76_9ARAC</name>
<reference evidence="1 2" key="1">
    <citation type="submission" date="2021-06" db="EMBL/GenBank/DDBJ databases">
        <title>Caerostris darwini draft genome.</title>
        <authorList>
            <person name="Kono N."/>
            <person name="Arakawa K."/>
        </authorList>
    </citation>
    <scope>NUCLEOTIDE SEQUENCE [LARGE SCALE GENOMIC DNA]</scope>
</reference>
<proteinExistence type="predicted"/>
<dbReference type="Proteomes" id="UP001054837">
    <property type="component" value="Unassembled WGS sequence"/>
</dbReference>
<protein>
    <submittedName>
        <fullName evidence="1">Uncharacterized protein</fullName>
    </submittedName>
</protein>
<dbReference type="AlphaFoldDB" id="A0AAV4SZ76"/>
<evidence type="ECO:0000313" key="1">
    <source>
        <dbReference type="EMBL" id="GIY38436.1"/>
    </source>
</evidence>
<comment type="caution">
    <text evidence="1">The sequence shown here is derived from an EMBL/GenBank/DDBJ whole genome shotgun (WGS) entry which is preliminary data.</text>
</comment>
<evidence type="ECO:0000313" key="2">
    <source>
        <dbReference type="Proteomes" id="UP001054837"/>
    </source>
</evidence>